<sequence>MAASNRDLSRSKSPHKRLSGKDPLTIDTQIASPVTRDDASSIGGSPGFQSPAFSPGIGSGGPALFQGDFTTSDQYVGIKDENSLSSFQYASYKNQGFFFSMLARQTAAMEKMAASGASSKGKTTTDEGKLGTQTEEEENLASDMTEKYKDLIRDAIMAYGDELKKTNEKVTAIAGLNLISQAKVFKERLIAAAPVDVAVNEEDAPSVKGVKESFDGMSDAAVNFFYQSVVKQFVPKAKPHSNKKSASKSTEDTAVKTLSAEPFLSVMKDQFNVFKAGLGSVKPATQGKKVQEQMESFIKQVVAAGKAVDVTADEPLFKAGPELKGLSQSGKIVYFKVLKDGTAASTTPAATTGGGSTTGSRRTRGGNKRIRDDSESDFEAEAEEGEKSPLKKAKQ</sequence>
<reference evidence="2 3" key="1">
    <citation type="submission" date="2016-10" db="EMBL/GenBank/DDBJ databases">
        <authorList>
            <person name="Varghese N."/>
        </authorList>
    </citation>
    <scope>NUCLEOTIDE SEQUENCE [LARGE SCALE GENOMIC DNA]</scope>
</reference>
<dbReference type="AlphaFoldDB" id="A0A1Y6LKX7"/>
<protein>
    <submittedName>
        <fullName evidence="2">Uncharacterized protein</fullName>
    </submittedName>
</protein>
<dbReference type="Proteomes" id="UP000215453">
    <property type="component" value="Chromosome 4"/>
</dbReference>
<feature type="compositionally biased region" description="Acidic residues" evidence="1">
    <location>
        <begin position="374"/>
        <end position="384"/>
    </location>
</feature>
<evidence type="ECO:0000313" key="2">
    <source>
        <dbReference type="EMBL" id="SMY24060.1"/>
    </source>
</evidence>
<feature type="region of interest" description="Disordered" evidence="1">
    <location>
        <begin position="1"/>
        <end position="61"/>
    </location>
</feature>
<proteinExistence type="predicted"/>
<evidence type="ECO:0000256" key="1">
    <source>
        <dbReference type="SAM" id="MobiDB-lite"/>
    </source>
</evidence>
<name>A0A1Y6LKX7_ZYMTR</name>
<feature type="region of interest" description="Disordered" evidence="1">
    <location>
        <begin position="114"/>
        <end position="141"/>
    </location>
</feature>
<feature type="region of interest" description="Disordered" evidence="1">
    <location>
        <begin position="344"/>
        <end position="395"/>
    </location>
</feature>
<evidence type="ECO:0000313" key="3">
    <source>
        <dbReference type="Proteomes" id="UP000215453"/>
    </source>
</evidence>
<accession>A0A1Y6LKX7</accession>
<gene>
    <name evidence="2" type="ORF">ZT1A5_G5501</name>
</gene>
<organism evidence="2 3">
    <name type="scientific">Zymoseptoria tritici ST99CH_1A5</name>
    <dbReference type="NCBI Taxonomy" id="1276529"/>
    <lineage>
        <taxon>Eukaryota</taxon>
        <taxon>Fungi</taxon>
        <taxon>Dikarya</taxon>
        <taxon>Ascomycota</taxon>
        <taxon>Pezizomycotina</taxon>
        <taxon>Dothideomycetes</taxon>
        <taxon>Dothideomycetidae</taxon>
        <taxon>Mycosphaerellales</taxon>
        <taxon>Mycosphaerellaceae</taxon>
        <taxon>Zymoseptoria</taxon>
    </lineage>
</organism>
<dbReference type="EMBL" id="LT882679">
    <property type="protein sequence ID" value="SMY24060.1"/>
    <property type="molecule type" value="Genomic_DNA"/>
</dbReference>